<evidence type="ECO:0000313" key="8">
    <source>
        <dbReference type="Proteomes" id="UP000041254"/>
    </source>
</evidence>
<dbReference type="Gene3D" id="1.10.510.10">
    <property type="entry name" value="Transferase(Phosphotransferase) domain 1"/>
    <property type="match status" value="1"/>
</dbReference>
<sequence length="625" mass="67703">MSGGVIRPNDPTVEDKILGQGGEGTVYRGVWRSPDGNISVAVKTFKANEELDEGSQFMEVLEEFLPMLPLCHPNIVRVHGVCKHDKYGLVIVTELCTGGSLASYLAKHGAPPPERRDRFMREICEGVQYLHDKKIIHGDLKPENILLTEGLVIKILDFGISRGAERKTTVTTVAGTFYYMPPEGIEPELGKLTTKADIWAVGGVAIELHGGRRPFEGFGPAQILHKVVNKKEIPDIPQSLLPHIKNAIKSCFIFKAANRPTATQFLDKLGLSRSMSSGQPTDTTEEPPTSPWEWLFGGKAKRQDALSLPAARGSLGNVSPAGHSSASRMSMASTMPGPPSTASPSQSPIEGKLGSTTSTTAPPTRYYVDPSSAGFSHGTYPSPYGMPLGPHGYPGGPYGYPAYPPVPGQYYAPGAGQYYAPGAAGVAPTVYGGPGGHTQAVLPAEHAKGGEADEPNSHIQVVLPGEDAEGGEADDDEGGRRTGGPAKGGKLSAEEKKDEKARLQRVVKDFAKDAVGGMEMTVIDLDGRKFRTLFQMDSYLQYFTFEPVKGEAVPEHMRKIEMKSVDSVYRDSKVMKKKPNFPFPEDAPHCVGFETRGGRVKLFFLIPEEDARDNFYTCFKVLRRQ</sequence>
<dbReference type="InterPro" id="IPR000719">
    <property type="entry name" value="Prot_kinase_dom"/>
</dbReference>
<dbReference type="PROSITE" id="PS00108">
    <property type="entry name" value="PROTEIN_KINASE_ST"/>
    <property type="match status" value="1"/>
</dbReference>
<keyword evidence="3" id="KW-0418">Kinase</keyword>
<feature type="region of interest" description="Disordered" evidence="5">
    <location>
        <begin position="467"/>
        <end position="498"/>
    </location>
</feature>
<dbReference type="PANTHER" id="PTHR48016:SF56">
    <property type="entry name" value="MAPKK KINASE"/>
    <property type="match status" value="1"/>
</dbReference>
<feature type="region of interest" description="Disordered" evidence="5">
    <location>
        <begin position="311"/>
        <end position="364"/>
    </location>
</feature>
<evidence type="ECO:0000256" key="3">
    <source>
        <dbReference type="ARBA" id="ARBA00022777"/>
    </source>
</evidence>
<dbReference type="InterPro" id="IPR011009">
    <property type="entry name" value="Kinase-like_dom_sf"/>
</dbReference>
<dbReference type="SUPFAM" id="SSF56112">
    <property type="entry name" value="Protein kinase-like (PK-like)"/>
    <property type="match status" value="1"/>
</dbReference>
<dbReference type="OrthoDB" id="298008at2759"/>
<dbReference type="VEuPathDB" id="CryptoDB:Vbra_22937"/>
<evidence type="ECO:0000256" key="2">
    <source>
        <dbReference type="ARBA" id="ARBA00022741"/>
    </source>
</evidence>
<dbReference type="AlphaFoldDB" id="A0A0G4ENH7"/>
<accession>A0A0G4ENH7</accession>
<dbReference type="InterPro" id="IPR050538">
    <property type="entry name" value="MAP_kinase_kinase_kinase"/>
</dbReference>
<evidence type="ECO:0000256" key="1">
    <source>
        <dbReference type="ARBA" id="ARBA00022679"/>
    </source>
</evidence>
<dbReference type="Proteomes" id="UP000041254">
    <property type="component" value="Unassembled WGS sequence"/>
</dbReference>
<evidence type="ECO:0000259" key="6">
    <source>
        <dbReference type="PROSITE" id="PS50011"/>
    </source>
</evidence>
<proteinExistence type="predicted"/>
<dbReference type="GO" id="GO:0004672">
    <property type="term" value="F:protein kinase activity"/>
    <property type="evidence" value="ECO:0007669"/>
    <property type="project" value="InterPro"/>
</dbReference>
<dbReference type="Pfam" id="PF00069">
    <property type="entry name" value="Pkinase"/>
    <property type="match status" value="1"/>
</dbReference>
<evidence type="ECO:0000256" key="5">
    <source>
        <dbReference type="SAM" id="MobiDB-lite"/>
    </source>
</evidence>
<feature type="compositionally biased region" description="Low complexity" evidence="5">
    <location>
        <begin position="324"/>
        <end position="333"/>
    </location>
</feature>
<keyword evidence="2" id="KW-0547">Nucleotide-binding</keyword>
<keyword evidence="8" id="KW-1185">Reference proteome</keyword>
<dbReference type="PROSITE" id="PS50011">
    <property type="entry name" value="PROTEIN_KINASE_DOM"/>
    <property type="match status" value="1"/>
</dbReference>
<feature type="compositionally biased region" description="Acidic residues" evidence="5">
    <location>
        <begin position="467"/>
        <end position="477"/>
    </location>
</feature>
<dbReference type="STRING" id="1169540.A0A0G4ENH7"/>
<dbReference type="OMA" id="ELMEMNC"/>
<dbReference type="InParanoid" id="A0A0G4ENH7"/>
<feature type="region of interest" description="Disordered" evidence="5">
    <location>
        <begin position="272"/>
        <end position="292"/>
    </location>
</feature>
<keyword evidence="1" id="KW-0808">Transferase</keyword>
<dbReference type="GO" id="GO:0005524">
    <property type="term" value="F:ATP binding"/>
    <property type="evidence" value="ECO:0007669"/>
    <property type="project" value="UniProtKB-KW"/>
</dbReference>
<reference evidence="7 8" key="1">
    <citation type="submission" date="2014-11" db="EMBL/GenBank/DDBJ databases">
        <authorList>
            <person name="Zhu J."/>
            <person name="Qi W."/>
            <person name="Song R."/>
        </authorList>
    </citation>
    <scope>NUCLEOTIDE SEQUENCE [LARGE SCALE GENOMIC DNA]</scope>
</reference>
<dbReference type="InterPro" id="IPR008271">
    <property type="entry name" value="Ser/Thr_kinase_AS"/>
</dbReference>
<evidence type="ECO:0000256" key="4">
    <source>
        <dbReference type="ARBA" id="ARBA00022840"/>
    </source>
</evidence>
<evidence type="ECO:0000313" key="7">
    <source>
        <dbReference type="EMBL" id="CEL98401.1"/>
    </source>
</evidence>
<organism evidence="7 8">
    <name type="scientific">Vitrella brassicaformis (strain CCMP3155)</name>
    <dbReference type="NCBI Taxonomy" id="1169540"/>
    <lineage>
        <taxon>Eukaryota</taxon>
        <taxon>Sar</taxon>
        <taxon>Alveolata</taxon>
        <taxon>Colpodellida</taxon>
        <taxon>Vitrellaceae</taxon>
        <taxon>Vitrella</taxon>
    </lineage>
</organism>
<gene>
    <name evidence="7" type="ORF">Vbra_22937</name>
</gene>
<feature type="domain" description="Protein kinase" evidence="6">
    <location>
        <begin position="12"/>
        <end position="271"/>
    </location>
</feature>
<dbReference type="SMART" id="SM00220">
    <property type="entry name" value="S_TKc"/>
    <property type="match status" value="1"/>
</dbReference>
<keyword evidence="4" id="KW-0067">ATP-binding</keyword>
<dbReference type="PhylomeDB" id="A0A0G4ENH7"/>
<dbReference type="EMBL" id="CDMY01000269">
    <property type="protein sequence ID" value="CEL98401.1"/>
    <property type="molecule type" value="Genomic_DNA"/>
</dbReference>
<feature type="compositionally biased region" description="Polar residues" evidence="5">
    <location>
        <begin position="342"/>
        <end position="362"/>
    </location>
</feature>
<name>A0A0G4ENH7_VITBC</name>
<dbReference type="PANTHER" id="PTHR48016">
    <property type="entry name" value="MAP KINASE KINASE KINASE SSK2-RELATED-RELATED"/>
    <property type="match status" value="1"/>
</dbReference>
<protein>
    <recommendedName>
        <fullName evidence="6">Protein kinase domain-containing protein</fullName>
    </recommendedName>
</protein>